<dbReference type="Proteomes" id="UP000194131">
    <property type="component" value="Unassembled WGS sequence"/>
</dbReference>
<reference evidence="2 4" key="2">
    <citation type="submission" date="2020-12" db="EMBL/GenBank/DDBJ databases">
        <title>FDA dAtabase for Regulatory Grade micrObial Sequences (FDA-ARGOS): Supporting development and validation of Infectious Disease Dx tests.</title>
        <authorList>
            <person name="Nelson B."/>
            <person name="Plummer A."/>
            <person name="Tallon L."/>
            <person name="Sadzewicz L."/>
            <person name="Zhao X."/>
            <person name="Boylan J."/>
            <person name="Ott S."/>
            <person name="Bowen H."/>
            <person name="Vavikolanu K."/>
            <person name="Mehta A."/>
            <person name="Aluvathingal J."/>
            <person name="Nadendla S."/>
            <person name="Myers T."/>
            <person name="Yan Y."/>
            <person name="Sichtig H."/>
        </authorList>
    </citation>
    <scope>NUCLEOTIDE SEQUENCE [LARGE SCALE GENOMIC DNA]</scope>
    <source>
        <strain evidence="2 4">FDAARGOS_924</strain>
    </source>
</reference>
<gene>
    <name evidence="2" type="ORF">I6G81_12545</name>
    <name evidence="1" type="ORF">S3E15_01502</name>
</gene>
<keyword evidence="2" id="KW-0547">Nucleotide-binding</keyword>
<evidence type="ECO:0000313" key="2">
    <source>
        <dbReference type="EMBL" id="QQA18212.1"/>
    </source>
</evidence>
<name>A0AAP7W683_BACMY</name>
<sequence>MSQKSVGAALPSLRFIGDKMIEGIDLKKVNYIVKYGPSTRVLKGKLIIRRRNLMNCNMA</sequence>
<dbReference type="AlphaFoldDB" id="A0AAP7W683"/>
<protein>
    <submittedName>
        <fullName evidence="2">Ribose ABC transporter ATP-binding protein</fullName>
    </submittedName>
</protein>
<proteinExistence type="predicted"/>
<reference evidence="1 3" key="1">
    <citation type="submission" date="2016-12" db="EMBL/GenBank/DDBJ databases">
        <title>Genome Sequences of Twelve Sporeforming Bacillus Species Isolated from Foods.</title>
        <authorList>
            <person name="De Jong A."/>
            <person name="Holsappel S."/>
            <person name="Kuipers O.P."/>
        </authorList>
    </citation>
    <scope>NUCLEOTIDE SEQUENCE [LARGE SCALE GENOMIC DNA]</scope>
    <source>
        <strain evidence="1 3">S3E15</strain>
    </source>
</reference>
<evidence type="ECO:0000313" key="1">
    <source>
        <dbReference type="EMBL" id="OSX90874.1"/>
    </source>
</evidence>
<dbReference type="EMBL" id="CP065877">
    <property type="protein sequence ID" value="QQA18212.1"/>
    <property type="molecule type" value="Genomic_DNA"/>
</dbReference>
<dbReference type="GO" id="GO:0005524">
    <property type="term" value="F:ATP binding"/>
    <property type="evidence" value="ECO:0007669"/>
    <property type="project" value="UniProtKB-KW"/>
</dbReference>
<evidence type="ECO:0000313" key="3">
    <source>
        <dbReference type="Proteomes" id="UP000194131"/>
    </source>
</evidence>
<keyword evidence="2" id="KW-0067">ATP-binding</keyword>
<dbReference type="RefSeq" id="WP_003193198.1">
    <property type="nucleotide sequence ID" value="NZ_CP009692.1"/>
</dbReference>
<keyword evidence="4" id="KW-1185">Reference proteome</keyword>
<organism evidence="1 3">
    <name type="scientific">Bacillus mycoides</name>
    <dbReference type="NCBI Taxonomy" id="1405"/>
    <lineage>
        <taxon>Bacteria</taxon>
        <taxon>Bacillati</taxon>
        <taxon>Bacillota</taxon>
        <taxon>Bacilli</taxon>
        <taxon>Bacillales</taxon>
        <taxon>Bacillaceae</taxon>
        <taxon>Bacillus</taxon>
        <taxon>Bacillus cereus group</taxon>
    </lineage>
</organism>
<dbReference type="Proteomes" id="UP000596196">
    <property type="component" value="Chromosome"/>
</dbReference>
<dbReference type="EMBL" id="MRWU01000014">
    <property type="protein sequence ID" value="OSX90874.1"/>
    <property type="molecule type" value="Genomic_DNA"/>
</dbReference>
<accession>A0AAP7W683</accession>
<evidence type="ECO:0000313" key="4">
    <source>
        <dbReference type="Proteomes" id="UP000596196"/>
    </source>
</evidence>